<dbReference type="OrthoDB" id="9803649at2"/>
<dbReference type="PROSITE" id="PS51833">
    <property type="entry name" value="HDOD"/>
    <property type="match status" value="1"/>
</dbReference>
<dbReference type="InterPro" id="IPR006675">
    <property type="entry name" value="HDIG_dom"/>
</dbReference>
<feature type="domain" description="HDOD" evidence="1">
    <location>
        <begin position="16"/>
        <end position="208"/>
    </location>
</feature>
<dbReference type="InterPro" id="IPR013976">
    <property type="entry name" value="HDOD"/>
</dbReference>
<accession>I0IQW7</accession>
<dbReference type="InterPro" id="IPR003607">
    <property type="entry name" value="HD/PDEase_dom"/>
</dbReference>
<dbReference type="SUPFAM" id="SSF109604">
    <property type="entry name" value="HD-domain/PDEase-like"/>
    <property type="match status" value="1"/>
</dbReference>
<dbReference type="PANTHER" id="PTHR33525">
    <property type="match status" value="1"/>
</dbReference>
<reference evidence="2 3" key="1">
    <citation type="journal article" date="2012" name="J. Bacteriol.">
        <title>Complete Genome Sequence of Leptospirillum ferrooxidans Strain C2-3, Isolated from a Fresh Volcanic Ash Deposit on the Island of Miyake, Japan.</title>
        <authorList>
            <person name="Fujimura R."/>
            <person name="Sato Y."/>
            <person name="Nishizawa T."/>
            <person name="Oshima K."/>
            <person name="Kim S.-W."/>
            <person name="Hattori M."/>
            <person name="Kamijo T."/>
            <person name="Ohta H."/>
        </authorList>
    </citation>
    <scope>NUCLEOTIDE SEQUENCE [LARGE SCALE GENOMIC DNA]</scope>
    <source>
        <strain evidence="2 3">C2-3</strain>
    </source>
</reference>
<evidence type="ECO:0000313" key="3">
    <source>
        <dbReference type="Proteomes" id="UP000007382"/>
    </source>
</evidence>
<dbReference type="CDD" id="cd00077">
    <property type="entry name" value="HDc"/>
    <property type="match status" value="1"/>
</dbReference>
<dbReference type="Proteomes" id="UP000007382">
    <property type="component" value="Chromosome"/>
</dbReference>
<dbReference type="PATRIC" id="fig|1162668.3.peg.2360"/>
<dbReference type="PANTHER" id="PTHR33525:SF3">
    <property type="entry name" value="RIBONUCLEASE Y"/>
    <property type="match status" value="1"/>
</dbReference>
<dbReference type="KEGG" id="lfc:LFE_1991"/>
<organism evidence="2 3">
    <name type="scientific">Leptospirillum ferrooxidans (strain C2-3)</name>
    <dbReference type="NCBI Taxonomy" id="1162668"/>
    <lineage>
        <taxon>Bacteria</taxon>
        <taxon>Pseudomonadati</taxon>
        <taxon>Nitrospirota</taxon>
        <taxon>Nitrospiria</taxon>
        <taxon>Nitrospirales</taxon>
        <taxon>Nitrospiraceae</taxon>
        <taxon>Leptospirillum</taxon>
    </lineage>
</organism>
<dbReference type="InterPro" id="IPR052340">
    <property type="entry name" value="RNase_Y/CdgJ"/>
</dbReference>
<protein>
    <submittedName>
        <fullName evidence="2">Putative signal transduction protein</fullName>
    </submittedName>
</protein>
<keyword evidence="3" id="KW-1185">Reference proteome</keyword>
<dbReference type="Pfam" id="PF08668">
    <property type="entry name" value="HDOD"/>
    <property type="match status" value="1"/>
</dbReference>
<dbReference type="RefSeq" id="WP_014450150.1">
    <property type="nucleotide sequence ID" value="NC_017094.1"/>
</dbReference>
<dbReference type="HOGENOM" id="CLU_048246_4_0_0"/>
<evidence type="ECO:0000259" key="1">
    <source>
        <dbReference type="PROSITE" id="PS51833"/>
    </source>
</evidence>
<dbReference type="AlphaFoldDB" id="I0IQW7"/>
<gene>
    <name evidence="2" type="ordered locus">LFE_1991</name>
</gene>
<dbReference type="Gene3D" id="1.10.3210.10">
    <property type="entry name" value="Hypothetical protein af1432"/>
    <property type="match status" value="1"/>
</dbReference>
<dbReference type="STRING" id="1162668.LFE_1991"/>
<evidence type="ECO:0000313" key="2">
    <source>
        <dbReference type="EMBL" id="BAM07666.1"/>
    </source>
</evidence>
<proteinExistence type="predicted"/>
<name>I0IQW7_LEPFC</name>
<sequence length="278" mass="31032">MEIVNLSEKLSDPKTFPALPDVVTSIIHEIDLGAISIANLGKIVQKDVGFATQIIRHANTGAYIAAGQVTTITQAIRLIGFRMLKGFCLTVPLFTSVRHVAGIDALWYHSRVTSLCSRILADRIGFPEPEIAETAGLLHDIGKVYLALYEQSFFAERTQLADQTGQMSDWLSERNAFHIDHCFIGARYGRLFQFPPAIIDCLLWHHEPHKSPAHQDLVHLLRVGDELAVIMGAEHPDSVFVEPSLLFSLDFLGVNRSDFRKILEECLDKVQSVTFVDL</sequence>
<dbReference type="NCBIfam" id="TIGR00277">
    <property type="entry name" value="HDIG"/>
    <property type="match status" value="1"/>
</dbReference>
<dbReference type="eggNOG" id="COG1639">
    <property type="taxonomic scope" value="Bacteria"/>
</dbReference>
<dbReference type="EMBL" id="AP012342">
    <property type="protein sequence ID" value="BAM07666.1"/>
    <property type="molecule type" value="Genomic_DNA"/>
</dbReference>
<reference evidence="3" key="2">
    <citation type="submission" date="2012-03" db="EMBL/GenBank/DDBJ databases">
        <title>The complete genome sequence of the pioneer microbe on fresh volcanic deposit, Leptospirillum ferrooxidans strain C2-3.</title>
        <authorList>
            <person name="Fujimura R."/>
            <person name="Sato Y."/>
            <person name="Nishizawa T."/>
            <person name="Nanba K."/>
            <person name="Oshima K."/>
            <person name="Hattori M."/>
            <person name="Kamijo T."/>
            <person name="Ohta H."/>
        </authorList>
    </citation>
    <scope>NUCLEOTIDE SEQUENCE [LARGE SCALE GENOMIC DNA]</scope>
    <source>
        <strain evidence="3">C2-3</strain>
    </source>
</reference>